<evidence type="ECO:0000256" key="1">
    <source>
        <dbReference type="SAM" id="MobiDB-lite"/>
    </source>
</evidence>
<protein>
    <recommendedName>
        <fullName evidence="4">Protein TIME FOR COFFEE</fullName>
    </recommendedName>
</protein>
<dbReference type="InterPro" id="IPR039317">
    <property type="entry name" value="TIC"/>
</dbReference>
<dbReference type="OMA" id="VNQPRTG"/>
<feature type="region of interest" description="Disordered" evidence="1">
    <location>
        <begin position="240"/>
        <end position="266"/>
    </location>
</feature>
<feature type="region of interest" description="Disordered" evidence="1">
    <location>
        <begin position="57"/>
        <end position="78"/>
    </location>
</feature>
<proteinExistence type="predicted"/>
<dbReference type="AlphaFoldDB" id="A0A5P1EA60"/>
<dbReference type="PANTHER" id="PTHR34798:SF2">
    <property type="entry name" value="PROTEIN TIME FOR COFFEE"/>
    <property type="match status" value="1"/>
</dbReference>
<feature type="region of interest" description="Disordered" evidence="1">
    <location>
        <begin position="300"/>
        <end position="357"/>
    </location>
</feature>
<gene>
    <name evidence="2" type="ORF">A4U43_C09F4790</name>
</gene>
<feature type="compositionally biased region" description="Acidic residues" evidence="1">
    <location>
        <begin position="65"/>
        <end position="74"/>
    </location>
</feature>
<keyword evidence="3" id="KW-1185">Reference proteome</keyword>
<feature type="compositionally biased region" description="Low complexity" evidence="1">
    <location>
        <begin position="605"/>
        <end position="616"/>
    </location>
</feature>
<evidence type="ECO:0000313" key="3">
    <source>
        <dbReference type="Proteomes" id="UP000243459"/>
    </source>
</evidence>
<dbReference type="Gramene" id="ONK57846">
    <property type="protein sequence ID" value="ONK57846"/>
    <property type="gene ID" value="A4U43_C09F4790"/>
</dbReference>
<dbReference type="GO" id="GO:0042752">
    <property type="term" value="P:regulation of circadian rhythm"/>
    <property type="evidence" value="ECO:0007669"/>
    <property type="project" value="InterPro"/>
</dbReference>
<feature type="compositionally biased region" description="Low complexity" evidence="1">
    <location>
        <begin position="240"/>
        <end position="252"/>
    </location>
</feature>
<dbReference type="EMBL" id="CM007389">
    <property type="protein sequence ID" value="ONK57846.1"/>
    <property type="molecule type" value="Genomic_DNA"/>
</dbReference>
<sequence>MDRTRERKMSFSSSRRRSRGMVPKESSGIWKVENEGIDTIRERYRIKDHRLNGRTRHSRLVSNESSDESFDEEMAGGQNGQAVIKDTKLKGYDEIIVGVPVPRRARGLKRRLQNSVVNAQSSNVSKETGDEAVPISETEVEVAKVLFGLTKLHSQDSDAVVDTFQGSSVPDTSALPKGSKGKKFKPLQSDDDEKPSMIITSNSKSDVTIDQLNAGSSVPFPSMNGKLAGISSTIEKVTTSSTKLDKSSSNNSGQSTVETPLLGPQNVVSPTVLAEEKPSPASSIMSQPFMSAIHPGQAKPLLLNKGDEDSNANCKTEHEQSEQLTGKGLDRRKQDLPPQSCQNKNLDRHKGASPVSSVKDCVKKMKYEIDLMALPHGDEVDAINECDPQVSYINQGTSNDENICKRDASRLSCELEIEDSKSNQNTGVLHEFHKKEVTKEGMENQPLIEGKSGSCQDRDNADKMVAKKHSQKIVKDISLPSGRAGLINNNIAAKSTLFSIPLPCSLDAIRPYGSPSTGSASLCVVPAFKTAPLVMLPPTRPNHCATHCYIARLIHFQQQLVKLNPFCQTAGSLGKPYNLSAVPQPGALLLGGPVIRNPNAVINGSSRSSSTSPLNSQYPVPNYSDSSKDAEKGRHLLQQSHQGGFFLFPINQIQSQAAGQKASDLSQAEKSLSKSNASSALALTSTSCSNLTAIPDNQNLTMFKGNNPFLNTPAYQAYIAQQQRPPLPLFHGSSNSSQLYSGALQLTPIPTASCGSSFENCLQEKQILHSPKTLLEAHDNKPEHSRNCGISRSQRTLQNYSLPAGKHRQPLSPLTNQAKELSKANSSSSGGPSELNHFRKQVVVQTNSPISTLSTSVSVASSVAYSDQNKPRERLCSLQCMPKPDICLENTSSRKVTPVHSLIDAAKAHQNSSVHLTFPGSLNTRKPTVSEQALLSSSIGLTTVATVSSVQGAASLPVKSAEQKPAAA</sequence>
<reference evidence="3" key="1">
    <citation type="journal article" date="2017" name="Nat. Commun.">
        <title>The asparagus genome sheds light on the origin and evolution of a young Y chromosome.</title>
        <authorList>
            <person name="Harkess A."/>
            <person name="Zhou J."/>
            <person name="Xu C."/>
            <person name="Bowers J.E."/>
            <person name="Van der Hulst R."/>
            <person name="Ayyampalayam S."/>
            <person name="Mercati F."/>
            <person name="Riccardi P."/>
            <person name="McKain M.R."/>
            <person name="Kakrana A."/>
            <person name="Tang H."/>
            <person name="Ray J."/>
            <person name="Groenendijk J."/>
            <person name="Arikit S."/>
            <person name="Mathioni S.M."/>
            <person name="Nakano M."/>
            <person name="Shan H."/>
            <person name="Telgmann-Rauber A."/>
            <person name="Kanno A."/>
            <person name="Yue Z."/>
            <person name="Chen H."/>
            <person name="Li W."/>
            <person name="Chen Y."/>
            <person name="Xu X."/>
            <person name="Zhang Y."/>
            <person name="Luo S."/>
            <person name="Chen H."/>
            <person name="Gao J."/>
            <person name="Mao Z."/>
            <person name="Pires J.C."/>
            <person name="Luo M."/>
            <person name="Kudrna D."/>
            <person name="Wing R.A."/>
            <person name="Meyers B.C."/>
            <person name="Yi K."/>
            <person name="Kong H."/>
            <person name="Lavrijsen P."/>
            <person name="Sunseri F."/>
            <person name="Falavigna A."/>
            <person name="Ye Y."/>
            <person name="Leebens-Mack J.H."/>
            <person name="Chen G."/>
        </authorList>
    </citation>
    <scope>NUCLEOTIDE SEQUENCE [LARGE SCALE GENOMIC DNA]</scope>
    <source>
        <strain evidence="3">cv. DH0086</strain>
    </source>
</reference>
<feature type="region of interest" description="Disordered" evidence="1">
    <location>
        <begin position="1"/>
        <end position="27"/>
    </location>
</feature>
<organism evidence="2 3">
    <name type="scientific">Asparagus officinalis</name>
    <name type="common">Garden asparagus</name>
    <dbReference type="NCBI Taxonomy" id="4686"/>
    <lineage>
        <taxon>Eukaryota</taxon>
        <taxon>Viridiplantae</taxon>
        <taxon>Streptophyta</taxon>
        <taxon>Embryophyta</taxon>
        <taxon>Tracheophyta</taxon>
        <taxon>Spermatophyta</taxon>
        <taxon>Magnoliopsida</taxon>
        <taxon>Liliopsida</taxon>
        <taxon>Asparagales</taxon>
        <taxon>Asparagaceae</taxon>
        <taxon>Asparagoideae</taxon>
        <taxon>Asparagus</taxon>
    </lineage>
</organism>
<feature type="region of interest" description="Disordered" evidence="1">
    <location>
        <begin position="164"/>
        <end position="196"/>
    </location>
</feature>
<feature type="region of interest" description="Disordered" evidence="1">
    <location>
        <begin position="601"/>
        <end position="632"/>
    </location>
</feature>
<accession>A0A5P1EA60</accession>
<dbReference type="GO" id="GO:0005634">
    <property type="term" value="C:nucleus"/>
    <property type="evidence" value="ECO:0007669"/>
    <property type="project" value="TreeGrafter"/>
</dbReference>
<evidence type="ECO:0008006" key="4">
    <source>
        <dbReference type="Google" id="ProtNLM"/>
    </source>
</evidence>
<name>A0A5P1EA60_ASPOF</name>
<dbReference type="Proteomes" id="UP000243459">
    <property type="component" value="Chromosome 9"/>
</dbReference>
<evidence type="ECO:0000313" key="2">
    <source>
        <dbReference type="EMBL" id="ONK57846.1"/>
    </source>
</evidence>
<dbReference type="PANTHER" id="PTHR34798">
    <property type="entry name" value="PROTEIN TIME FOR COFFEE"/>
    <property type="match status" value="1"/>
</dbReference>